<feature type="transmembrane region" description="Helical" evidence="1">
    <location>
        <begin position="36"/>
        <end position="54"/>
    </location>
</feature>
<dbReference type="EMBL" id="CADCWO010000165">
    <property type="protein sequence ID" value="CAA9581032.1"/>
    <property type="molecule type" value="Genomic_DNA"/>
</dbReference>
<dbReference type="InterPro" id="IPR027417">
    <property type="entry name" value="P-loop_NTPase"/>
</dbReference>
<feature type="domain" description="G" evidence="2">
    <location>
        <begin position="294"/>
        <end position="405"/>
    </location>
</feature>
<keyword evidence="1" id="KW-1133">Transmembrane helix</keyword>
<feature type="transmembrane region" description="Helical" evidence="1">
    <location>
        <begin position="6"/>
        <end position="29"/>
    </location>
</feature>
<dbReference type="PANTHER" id="PTHR42714">
    <property type="entry name" value="TRNA MODIFICATION GTPASE GTPBP3"/>
    <property type="match status" value="1"/>
</dbReference>
<dbReference type="AlphaFoldDB" id="A0A6J4VNU8"/>
<proteinExistence type="predicted"/>
<organism evidence="3">
    <name type="scientific">uncultured Synechococcales cyanobacterium</name>
    <dbReference type="NCBI Taxonomy" id="1936017"/>
    <lineage>
        <taxon>Bacteria</taxon>
        <taxon>Bacillati</taxon>
        <taxon>Cyanobacteriota</taxon>
        <taxon>Cyanophyceae</taxon>
        <taxon>Synechococcales</taxon>
        <taxon>environmental samples</taxon>
    </lineage>
</organism>
<gene>
    <name evidence="3" type="ORF">AVDCRST_MAG81-3616</name>
</gene>
<name>A0A6J4VNU8_9CYAN</name>
<dbReference type="Pfam" id="PF01926">
    <property type="entry name" value="MMR_HSR1"/>
    <property type="match status" value="1"/>
</dbReference>
<sequence length="638" mass="71244">MVRLKVWQWVVLALPITAILGFLTTAAGFQIHQWGINWIWAVVVLLFAGWRWLLVKWLRPPAIEQVETALAELDEADQSESLPSVAGSNLAQQAEAEVQKVLLAAREDVPPWENWAIFSQRCQTLIAAIAKVYYPQVKRPLLNIYVPQAYGLLRDTVTDVERWMQQLSPALNQITIGQAYDAYELYQKLEPATQTALKIWNWTQWLLNPAAALAKTATQRYSATANQQLIVNLGQLLREQALKALGKRAIALYSGTAAKPLELSEPKLPQTKTLREIFSQTDRRNLEQEPVNLLLIGRTGAGKSSLINTLFKSEQAAVDVLPSTDRVQDYHLKTAVGESLILWDAPGYEQIGRPELREQVLAQVQDVDALLLVTPATDPALKMDLDFLTAVQAADSKLPIIAVLTQVDRLRPVREWRPPYDWRQGSQPKERSIREALQYRQEVLGPYCQSILPLVTGDAIQGRVAWGVSTLSEVLINAIAPAKQLRLARFLQDLETRSLAAAKVIDQYALQMSTTQGLASLLKSPVLSFISTLITGSPSLAVLLAQKIPVEQAPVVMGKLQIAYELFSLLMPRTDAGSRSFDLQVLWPLLLETSAPAAQDAWAFGHALVEYWTGGLSPQQLQSRYHHYLQRTLPSLQF</sequence>
<keyword evidence="1" id="KW-0812">Transmembrane</keyword>
<reference evidence="3" key="1">
    <citation type="submission" date="2020-02" db="EMBL/GenBank/DDBJ databases">
        <authorList>
            <person name="Meier V. D."/>
        </authorList>
    </citation>
    <scope>NUCLEOTIDE SEQUENCE</scope>
    <source>
        <strain evidence="3">AVDCRST_MAG81</strain>
    </source>
</reference>
<dbReference type="GO" id="GO:0030488">
    <property type="term" value="P:tRNA methylation"/>
    <property type="evidence" value="ECO:0007669"/>
    <property type="project" value="TreeGrafter"/>
</dbReference>
<dbReference type="Gene3D" id="3.40.50.300">
    <property type="entry name" value="P-loop containing nucleotide triphosphate hydrolases"/>
    <property type="match status" value="1"/>
</dbReference>
<dbReference type="GO" id="GO:0005525">
    <property type="term" value="F:GTP binding"/>
    <property type="evidence" value="ECO:0007669"/>
    <property type="project" value="InterPro"/>
</dbReference>
<dbReference type="InterPro" id="IPR006073">
    <property type="entry name" value="GTP-bd"/>
</dbReference>
<keyword evidence="1" id="KW-0472">Membrane</keyword>
<evidence type="ECO:0000259" key="2">
    <source>
        <dbReference type="Pfam" id="PF01926"/>
    </source>
</evidence>
<dbReference type="PANTHER" id="PTHR42714:SF2">
    <property type="entry name" value="TRNA MODIFICATION GTPASE GTPBP3, MITOCHONDRIAL"/>
    <property type="match status" value="1"/>
</dbReference>
<dbReference type="SUPFAM" id="SSF52540">
    <property type="entry name" value="P-loop containing nucleoside triphosphate hydrolases"/>
    <property type="match status" value="1"/>
</dbReference>
<evidence type="ECO:0000256" key="1">
    <source>
        <dbReference type="SAM" id="Phobius"/>
    </source>
</evidence>
<protein>
    <recommendedName>
        <fullName evidence="2">G domain-containing protein</fullName>
    </recommendedName>
</protein>
<evidence type="ECO:0000313" key="3">
    <source>
        <dbReference type="EMBL" id="CAA9581032.1"/>
    </source>
</evidence>
<dbReference type="GO" id="GO:0005829">
    <property type="term" value="C:cytosol"/>
    <property type="evidence" value="ECO:0007669"/>
    <property type="project" value="TreeGrafter"/>
</dbReference>
<dbReference type="GO" id="GO:0002098">
    <property type="term" value="P:tRNA wobble uridine modification"/>
    <property type="evidence" value="ECO:0007669"/>
    <property type="project" value="TreeGrafter"/>
</dbReference>
<accession>A0A6J4VNU8</accession>